<gene>
    <name evidence="2" type="ORF">AVEN_265694_1</name>
</gene>
<dbReference type="AlphaFoldDB" id="A0A4Y2N7C4"/>
<evidence type="ECO:0000256" key="1">
    <source>
        <dbReference type="SAM" id="MobiDB-lite"/>
    </source>
</evidence>
<name>A0A4Y2N7C4_ARAVE</name>
<dbReference type="EMBL" id="BGPR01008424">
    <property type="protein sequence ID" value="GBN33736.1"/>
    <property type="molecule type" value="Genomic_DNA"/>
</dbReference>
<evidence type="ECO:0000313" key="2">
    <source>
        <dbReference type="EMBL" id="GBN33736.1"/>
    </source>
</evidence>
<organism evidence="2 3">
    <name type="scientific">Araneus ventricosus</name>
    <name type="common">Orbweaver spider</name>
    <name type="synonym">Epeira ventricosa</name>
    <dbReference type="NCBI Taxonomy" id="182803"/>
    <lineage>
        <taxon>Eukaryota</taxon>
        <taxon>Metazoa</taxon>
        <taxon>Ecdysozoa</taxon>
        <taxon>Arthropoda</taxon>
        <taxon>Chelicerata</taxon>
        <taxon>Arachnida</taxon>
        <taxon>Araneae</taxon>
        <taxon>Araneomorphae</taxon>
        <taxon>Entelegynae</taxon>
        <taxon>Araneoidea</taxon>
        <taxon>Araneidae</taxon>
        <taxon>Araneus</taxon>
    </lineage>
</organism>
<comment type="caution">
    <text evidence="2">The sequence shown here is derived from an EMBL/GenBank/DDBJ whole genome shotgun (WGS) entry which is preliminary data.</text>
</comment>
<dbReference type="Proteomes" id="UP000499080">
    <property type="component" value="Unassembled WGS sequence"/>
</dbReference>
<keyword evidence="3" id="KW-1185">Reference proteome</keyword>
<feature type="region of interest" description="Disordered" evidence="1">
    <location>
        <begin position="53"/>
        <end position="90"/>
    </location>
</feature>
<protein>
    <submittedName>
        <fullName evidence="2">Uncharacterized protein</fullName>
    </submittedName>
</protein>
<sequence>MHKRIHRRTSSFEPSSWGKHVDCKIYLKRSKNQMLSCFTHRSEYGSQCAIESQQNVVTSKQKRREGSRRSQGVKVSHEKGNRQSPGISFGSNERIMVATHPRHLEASCCIFRK</sequence>
<evidence type="ECO:0000313" key="3">
    <source>
        <dbReference type="Proteomes" id="UP000499080"/>
    </source>
</evidence>
<accession>A0A4Y2N7C4</accession>
<proteinExistence type="predicted"/>
<reference evidence="2 3" key="1">
    <citation type="journal article" date="2019" name="Sci. Rep.">
        <title>Orb-weaving spider Araneus ventricosus genome elucidates the spidroin gene catalogue.</title>
        <authorList>
            <person name="Kono N."/>
            <person name="Nakamura H."/>
            <person name="Ohtoshi R."/>
            <person name="Moran D.A.P."/>
            <person name="Shinohara A."/>
            <person name="Yoshida Y."/>
            <person name="Fujiwara M."/>
            <person name="Mori M."/>
            <person name="Tomita M."/>
            <person name="Arakawa K."/>
        </authorList>
    </citation>
    <scope>NUCLEOTIDE SEQUENCE [LARGE SCALE GENOMIC DNA]</scope>
</reference>